<proteinExistence type="predicted"/>
<reference evidence="4" key="2">
    <citation type="submission" date="2015-01" db="EMBL/GenBank/DDBJ databases">
        <title>Evolutionary Origins and Diversification of the Mycorrhizal Mutualists.</title>
        <authorList>
            <consortium name="DOE Joint Genome Institute"/>
            <consortium name="Mycorrhizal Genomics Consortium"/>
            <person name="Kohler A."/>
            <person name="Kuo A."/>
            <person name="Nagy L.G."/>
            <person name="Floudas D."/>
            <person name="Copeland A."/>
            <person name="Barry K.W."/>
            <person name="Cichocki N."/>
            <person name="Veneault-Fourrey C."/>
            <person name="LaButti K."/>
            <person name="Lindquist E.A."/>
            <person name="Lipzen A."/>
            <person name="Lundell T."/>
            <person name="Morin E."/>
            <person name="Murat C."/>
            <person name="Riley R."/>
            <person name="Ohm R."/>
            <person name="Sun H."/>
            <person name="Tunlid A."/>
            <person name="Henrissat B."/>
            <person name="Grigoriev I.V."/>
            <person name="Hibbett D.S."/>
            <person name="Martin F."/>
        </authorList>
    </citation>
    <scope>NUCLEOTIDE SEQUENCE [LARGE SCALE GENOMIC DNA]</scope>
    <source>
        <strain evidence="4">Ve08.2h10</strain>
    </source>
</reference>
<keyword evidence="4" id="KW-1185">Reference proteome</keyword>
<evidence type="ECO:0000256" key="1">
    <source>
        <dbReference type="SAM" id="MobiDB-lite"/>
    </source>
</evidence>
<feature type="region of interest" description="Disordered" evidence="1">
    <location>
        <begin position="184"/>
        <end position="206"/>
    </location>
</feature>
<feature type="region of interest" description="Disordered" evidence="1">
    <location>
        <begin position="244"/>
        <end position="268"/>
    </location>
</feature>
<feature type="transmembrane region" description="Helical" evidence="2">
    <location>
        <begin position="33"/>
        <end position="52"/>
    </location>
</feature>
<name>A0A0D0EBW0_9AGAM</name>
<dbReference type="OrthoDB" id="9451547at2759"/>
<evidence type="ECO:0000313" key="3">
    <source>
        <dbReference type="EMBL" id="KIK98305.1"/>
    </source>
</evidence>
<dbReference type="STRING" id="930991.A0A0D0EBW0"/>
<keyword evidence="2" id="KW-0812">Transmembrane</keyword>
<evidence type="ECO:0000256" key="2">
    <source>
        <dbReference type="SAM" id="Phobius"/>
    </source>
</evidence>
<dbReference type="Proteomes" id="UP000054538">
    <property type="component" value="Unassembled WGS sequence"/>
</dbReference>
<organism evidence="3 4">
    <name type="scientific">Paxillus rubicundulus Ve08.2h10</name>
    <dbReference type="NCBI Taxonomy" id="930991"/>
    <lineage>
        <taxon>Eukaryota</taxon>
        <taxon>Fungi</taxon>
        <taxon>Dikarya</taxon>
        <taxon>Basidiomycota</taxon>
        <taxon>Agaricomycotina</taxon>
        <taxon>Agaricomycetes</taxon>
        <taxon>Agaricomycetidae</taxon>
        <taxon>Boletales</taxon>
        <taxon>Paxilineae</taxon>
        <taxon>Paxillaceae</taxon>
        <taxon>Paxillus</taxon>
    </lineage>
</organism>
<gene>
    <name evidence="3" type="ORF">PAXRUDRAFT_700049</name>
</gene>
<accession>A0A0D0EBW0</accession>
<keyword evidence="2" id="KW-0472">Membrane</keyword>
<sequence length="299" mass="34474">MMALQDEQADILGGPILQKPETSFFFSFSQHYTVIKAVTLVGLGLLVWITCVRGYEQLKKSRELGYRKAMRRKHGIPDSDCRPFAVAYAAARRARTEREAQERNKTTNHVSDHLLPAVDQRTNARVDAHGLRRRIPEPNPSPIAFWSRVAVQRRPNVNSLNFADRHNPNSRYREVIETVQEPPRIRQPSRRARRDLSVYDDATEESRKRSFVDESDAKFETMKKSRIDGEELIDGDEQADWYTQYSDMRSRPGSKDPPDLRVEGNRMKTTSLRMKQWGTLTKMRSQSSGLCPVVRNEIG</sequence>
<keyword evidence="2" id="KW-1133">Transmembrane helix</keyword>
<dbReference type="AlphaFoldDB" id="A0A0D0EBW0"/>
<feature type="compositionally biased region" description="Basic and acidic residues" evidence="1">
    <location>
        <begin position="248"/>
        <end position="266"/>
    </location>
</feature>
<dbReference type="InParanoid" id="A0A0D0EBW0"/>
<dbReference type="HOGENOM" id="CLU_930979_0_0_1"/>
<protein>
    <submittedName>
        <fullName evidence="3">Uncharacterized protein</fullName>
    </submittedName>
</protein>
<dbReference type="EMBL" id="KN824898">
    <property type="protein sequence ID" value="KIK98305.1"/>
    <property type="molecule type" value="Genomic_DNA"/>
</dbReference>
<reference evidence="3 4" key="1">
    <citation type="submission" date="2014-04" db="EMBL/GenBank/DDBJ databases">
        <authorList>
            <consortium name="DOE Joint Genome Institute"/>
            <person name="Kuo A."/>
            <person name="Kohler A."/>
            <person name="Jargeat P."/>
            <person name="Nagy L.G."/>
            <person name="Floudas D."/>
            <person name="Copeland A."/>
            <person name="Barry K.W."/>
            <person name="Cichocki N."/>
            <person name="Veneault-Fourrey C."/>
            <person name="LaButti K."/>
            <person name="Lindquist E.A."/>
            <person name="Lipzen A."/>
            <person name="Lundell T."/>
            <person name="Morin E."/>
            <person name="Murat C."/>
            <person name="Sun H."/>
            <person name="Tunlid A."/>
            <person name="Henrissat B."/>
            <person name="Grigoriev I.V."/>
            <person name="Hibbett D.S."/>
            <person name="Martin F."/>
            <person name="Nordberg H.P."/>
            <person name="Cantor M.N."/>
            <person name="Hua S.X."/>
        </authorList>
    </citation>
    <scope>NUCLEOTIDE SEQUENCE [LARGE SCALE GENOMIC DNA]</scope>
    <source>
        <strain evidence="3 4">Ve08.2h10</strain>
    </source>
</reference>
<evidence type="ECO:0000313" key="4">
    <source>
        <dbReference type="Proteomes" id="UP000054538"/>
    </source>
</evidence>